<dbReference type="InterPro" id="IPR052369">
    <property type="entry name" value="UG_Glycosaminoglycan_Hydrolase"/>
</dbReference>
<dbReference type="Pfam" id="PF07470">
    <property type="entry name" value="Glyco_hydro_88"/>
    <property type="match status" value="1"/>
</dbReference>
<comment type="similarity">
    <text evidence="2">Belongs to the glycosyl hydrolase 88 family.</text>
</comment>
<gene>
    <name evidence="5" type="ORF">FD09_GL003060</name>
</gene>
<dbReference type="RefSeq" id="WP_057820941.1">
    <property type="nucleotide sequence ID" value="NZ_AZEC01000008.1"/>
</dbReference>
<feature type="binding site" evidence="4">
    <location>
        <position position="244"/>
    </location>
    <ligand>
        <name>substrate</name>
    </ligand>
</feature>
<organism evidence="5 6">
    <name type="scientific">Schleiferilactobacillus perolens DSM 12744</name>
    <dbReference type="NCBI Taxonomy" id="1423792"/>
    <lineage>
        <taxon>Bacteria</taxon>
        <taxon>Bacillati</taxon>
        <taxon>Bacillota</taxon>
        <taxon>Bacilli</taxon>
        <taxon>Lactobacillales</taxon>
        <taxon>Lactobacillaceae</taxon>
        <taxon>Schleiferilactobacillus</taxon>
    </lineage>
</organism>
<feature type="binding site" evidence="4">
    <location>
        <position position="240"/>
    </location>
    <ligand>
        <name>substrate</name>
    </ligand>
</feature>
<dbReference type="PANTHER" id="PTHR36845">
    <property type="entry name" value="HYDROLASE, PUTATIVE (AFU_ORTHOLOGUE AFUA_7G05090)-RELATED"/>
    <property type="match status" value="1"/>
</dbReference>
<dbReference type="OrthoDB" id="428577at2"/>
<keyword evidence="6" id="KW-1185">Reference proteome</keyword>
<evidence type="ECO:0000313" key="6">
    <source>
        <dbReference type="Proteomes" id="UP000051330"/>
    </source>
</evidence>
<name>A0A0R1N4X1_9LACO</name>
<accession>A0A0R1N4X1</accession>
<dbReference type="SUPFAM" id="SSF48208">
    <property type="entry name" value="Six-hairpin glycosidases"/>
    <property type="match status" value="1"/>
</dbReference>
<dbReference type="STRING" id="1423792.FD09_GL003060"/>
<dbReference type="Gene3D" id="1.50.10.10">
    <property type="match status" value="1"/>
</dbReference>
<dbReference type="InterPro" id="IPR008928">
    <property type="entry name" value="6-hairpin_glycosidase_sf"/>
</dbReference>
<dbReference type="GO" id="GO:0052757">
    <property type="term" value="F:chondroitin hydrolase activity"/>
    <property type="evidence" value="ECO:0007669"/>
    <property type="project" value="TreeGrafter"/>
</dbReference>
<feature type="binding site" evidence="4">
    <location>
        <position position="226"/>
    </location>
    <ligand>
        <name>substrate</name>
    </ligand>
</feature>
<feature type="binding site" evidence="4">
    <location>
        <position position="362"/>
    </location>
    <ligand>
        <name>substrate</name>
    </ligand>
</feature>
<proteinExistence type="inferred from homology"/>
<feature type="active site" description="Nucleophile" evidence="3">
    <location>
        <position position="109"/>
    </location>
</feature>
<dbReference type="Proteomes" id="UP000051330">
    <property type="component" value="Unassembled WGS sequence"/>
</dbReference>
<dbReference type="AlphaFoldDB" id="A0A0R1N4X1"/>
<feature type="active site" description="Proton donor" evidence="3">
    <location>
        <position position="169"/>
    </location>
</feature>
<dbReference type="GO" id="GO:0000272">
    <property type="term" value="P:polysaccharide catabolic process"/>
    <property type="evidence" value="ECO:0007669"/>
    <property type="project" value="TreeGrafter"/>
</dbReference>
<evidence type="ECO:0000313" key="5">
    <source>
        <dbReference type="EMBL" id="KRL12474.1"/>
    </source>
</evidence>
<dbReference type="InterPro" id="IPR010905">
    <property type="entry name" value="Glyco_hydro_88"/>
</dbReference>
<feature type="binding site" evidence="4">
    <location>
        <position position="359"/>
    </location>
    <ligand>
        <name>substrate</name>
    </ligand>
</feature>
<protein>
    <submittedName>
        <fullName evidence="5">Glucuronyl hydrolase</fullName>
    </submittedName>
</protein>
<reference evidence="5 6" key="1">
    <citation type="journal article" date="2015" name="Genome Announc.">
        <title>Expanding the biotechnology potential of lactobacilli through comparative genomics of 213 strains and associated genera.</title>
        <authorList>
            <person name="Sun Z."/>
            <person name="Harris H.M."/>
            <person name="McCann A."/>
            <person name="Guo C."/>
            <person name="Argimon S."/>
            <person name="Zhang W."/>
            <person name="Yang X."/>
            <person name="Jeffery I.B."/>
            <person name="Cooney J.C."/>
            <person name="Kagawa T.F."/>
            <person name="Liu W."/>
            <person name="Song Y."/>
            <person name="Salvetti E."/>
            <person name="Wrobel A."/>
            <person name="Rasinkangas P."/>
            <person name="Parkhill J."/>
            <person name="Rea M.C."/>
            <person name="O'Sullivan O."/>
            <person name="Ritari J."/>
            <person name="Douillard F.P."/>
            <person name="Paul Ross R."/>
            <person name="Yang R."/>
            <person name="Briner A.E."/>
            <person name="Felis G.E."/>
            <person name="de Vos W.M."/>
            <person name="Barrangou R."/>
            <person name="Klaenhammer T.R."/>
            <person name="Caufield P.W."/>
            <person name="Cui Y."/>
            <person name="Zhang H."/>
            <person name="O'Toole P.W."/>
        </authorList>
    </citation>
    <scope>NUCLEOTIDE SEQUENCE [LARGE SCALE GENOMIC DNA]</scope>
    <source>
        <strain evidence="5 6">DSM 12744</strain>
    </source>
</reference>
<dbReference type="EMBL" id="AZEC01000008">
    <property type="protein sequence ID" value="KRL12474.1"/>
    <property type="molecule type" value="Genomic_DNA"/>
</dbReference>
<dbReference type="PANTHER" id="PTHR36845:SF1">
    <property type="entry name" value="HYDROLASE, PUTATIVE (AFU_ORTHOLOGUE AFUA_7G05090)-RELATED"/>
    <property type="match status" value="1"/>
</dbReference>
<comment type="caution">
    <text evidence="5">The sequence shown here is derived from an EMBL/GenBank/DDBJ whole genome shotgun (WGS) entry which is preliminary data.</text>
</comment>
<dbReference type="PATRIC" id="fig|1423792.3.peg.3144"/>
<evidence type="ECO:0000256" key="1">
    <source>
        <dbReference type="ARBA" id="ARBA00022801"/>
    </source>
</evidence>
<evidence type="ECO:0000256" key="2">
    <source>
        <dbReference type="ARBA" id="ARBA00038358"/>
    </source>
</evidence>
<feature type="binding site" evidence="4">
    <location>
        <position position="109"/>
    </location>
    <ligand>
        <name>substrate</name>
    </ligand>
</feature>
<feature type="binding site" evidence="4">
    <location>
        <position position="169"/>
    </location>
    <ligand>
        <name>substrate</name>
    </ligand>
</feature>
<dbReference type="InterPro" id="IPR012341">
    <property type="entry name" value="6hp_glycosidase-like_sf"/>
</dbReference>
<evidence type="ECO:0000256" key="3">
    <source>
        <dbReference type="PIRSR" id="PIRSR610905-1"/>
    </source>
</evidence>
<evidence type="ECO:0000256" key="4">
    <source>
        <dbReference type="PIRSR" id="PIRSR610905-2"/>
    </source>
</evidence>
<keyword evidence="1 5" id="KW-0378">Hydrolase</keyword>
<feature type="binding site" evidence="4">
    <location>
        <position position="228"/>
    </location>
    <ligand>
        <name>substrate</name>
    </ligand>
</feature>
<sequence length="392" mass="44355">MHIEKLENGHRFFNSGIVDDKEITAALDQAVQHIDLNIRVFGENFPEPSTVNNRYTAMQNTEWTNGFWTGLLWLAYEYTGDVKYRELAEKNVDSFAKRIDQKISVDHHDLGFLYSPSTVSAYKLTGNETAKAAGVAAADQLLTRFNEKGGFIQAWGQKGATNENRLIVDALLNIPLLYWATNVTGDAHYAEVADRHYQTATSTVFRDDGSTYHTYYFDDAGKPLRGATRQGYSDDSDWARGQAWAIYGTALHYYDTHDAQAFAQFKAVTNFYLNRLPQDDVPYWDLIFGDGSDQSRDSSAAAIAICGMHEMLKYLPEADPDKPVYRAAMHASLHALITHYAAPVDGGTGEPLLLHGVYSWHSSHGVDEGNLWGDYFYMEALLRFYKDWQLYW</sequence>